<organism evidence="1 2">
    <name type="scientific">Ciona intestinalis</name>
    <name type="common">Transparent sea squirt</name>
    <name type="synonym">Ascidia intestinalis</name>
    <dbReference type="NCBI Taxonomy" id="7719"/>
    <lineage>
        <taxon>Eukaryota</taxon>
        <taxon>Metazoa</taxon>
        <taxon>Chordata</taxon>
        <taxon>Tunicata</taxon>
        <taxon>Ascidiacea</taxon>
        <taxon>Phlebobranchia</taxon>
        <taxon>Cionidae</taxon>
        <taxon>Ciona</taxon>
    </lineage>
</organism>
<reference evidence="1" key="4">
    <citation type="submission" date="2025-09" db="UniProtKB">
        <authorList>
            <consortium name="Ensembl"/>
        </authorList>
    </citation>
    <scope>IDENTIFICATION</scope>
</reference>
<dbReference type="Ensembl" id="ENSCINT00000034920.1">
    <property type="protein sequence ID" value="ENSCINP00000035569.1"/>
    <property type="gene ID" value="ENSCING00000020962.1"/>
</dbReference>
<dbReference type="AlphaFoldDB" id="H2Y0Y5"/>
<dbReference type="EMBL" id="EAAA01002856">
    <property type="status" value="NOT_ANNOTATED_CDS"/>
    <property type="molecule type" value="Genomic_DNA"/>
</dbReference>
<reference evidence="2" key="1">
    <citation type="journal article" date="2002" name="Science">
        <title>The draft genome of Ciona intestinalis: insights into chordate and vertebrate origins.</title>
        <authorList>
            <person name="Dehal P."/>
            <person name="Satou Y."/>
            <person name="Campbell R.K."/>
            <person name="Chapman J."/>
            <person name="Degnan B."/>
            <person name="De Tomaso A."/>
            <person name="Davidson B."/>
            <person name="Di Gregorio A."/>
            <person name="Gelpke M."/>
            <person name="Goodstein D.M."/>
            <person name="Harafuji N."/>
            <person name="Hastings K.E."/>
            <person name="Ho I."/>
            <person name="Hotta K."/>
            <person name="Huang W."/>
            <person name="Kawashima T."/>
            <person name="Lemaire P."/>
            <person name="Martinez D."/>
            <person name="Meinertzhagen I.A."/>
            <person name="Necula S."/>
            <person name="Nonaka M."/>
            <person name="Putnam N."/>
            <person name="Rash S."/>
            <person name="Saiga H."/>
            <person name="Satake M."/>
            <person name="Terry A."/>
            <person name="Yamada L."/>
            <person name="Wang H.G."/>
            <person name="Awazu S."/>
            <person name="Azumi K."/>
            <person name="Boore J."/>
            <person name="Branno M."/>
            <person name="Chin-Bow S."/>
            <person name="DeSantis R."/>
            <person name="Doyle S."/>
            <person name="Francino P."/>
            <person name="Keys D.N."/>
            <person name="Haga S."/>
            <person name="Hayashi H."/>
            <person name="Hino K."/>
            <person name="Imai K.S."/>
            <person name="Inaba K."/>
            <person name="Kano S."/>
            <person name="Kobayashi K."/>
            <person name="Kobayashi M."/>
            <person name="Lee B.I."/>
            <person name="Makabe K.W."/>
            <person name="Manohar C."/>
            <person name="Matassi G."/>
            <person name="Medina M."/>
            <person name="Mochizuki Y."/>
            <person name="Mount S."/>
            <person name="Morishita T."/>
            <person name="Miura S."/>
            <person name="Nakayama A."/>
            <person name="Nishizaka S."/>
            <person name="Nomoto H."/>
            <person name="Ohta F."/>
            <person name="Oishi K."/>
            <person name="Rigoutsos I."/>
            <person name="Sano M."/>
            <person name="Sasaki A."/>
            <person name="Sasakura Y."/>
            <person name="Shoguchi E."/>
            <person name="Shin-i T."/>
            <person name="Spagnuolo A."/>
            <person name="Stainier D."/>
            <person name="Suzuki M.M."/>
            <person name="Tassy O."/>
            <person name="Takatori N."/>
            <person name="Tokuoka M."/>
            <person name="Yagi K."/>
            <person name="Yoshizaki F."/>
            <person name="Wada S."/>
            <person name="Zhang C."/>
            <person name="Hyatt P.D."/>
            <person name="Larimer F."/>
            <person name="Detter C."/>
            <person name="Doggett N."/>
            <person name="Glavina T."/>
            <person name="Hawkins T."/>
            <person name="Richardson P."/>
            <person name="Lucas S."/>
            <person name="Kohara Y."/>
            <person name="Levine M."/>
            <person name="Satoh N."/>
            <person name="Rokhsar D.S."/>
        </authorList>
    </citation>
    <scope>NUCLEOTIDE SEQUENCE [LARGE SCALE GENOMIC DNA]</scope>
</reference>
<keyword evidence="2" id="KW-1185">Reference proteome</keyword>
<name>H2Y0Y5_CIOIN</name>
<sequence>KLHILLERPCYQQHCHRAGIYWKQFAVVEEQLGFDFPDNILPLLHQQETFCTDFPCWGLVLHIYSSKLHLKQSTPLFHKQWLLKENNA</sequence>
<dbReference type="HOGENOM" id="CLU_2474568_0_0_1"/>
<dbReference type="InParanoid" id="H2Y0Y5"/>
<proteinExistence type="predicted"/>
<accession>H2Y0Y5</accession>
<evidence type="ECO:0000313" key="2">
    <source>
        <dbReference type="Proteomes" id="UP000008144"/>
    </source>
</evidence>
<reference evidence="1" key="2">
    <citation type="journal article" date="2008" name="Genome Biol.">
        <title>Improved genome assembly and evidence-based global gene model set for the chordate Ciona intestinalis: new insight into intron and operon populations.</title>
        <authorList>
            <person name="Satou Y."/>
            <person name="Mineta K."/>
            <person name="Ogasawara M."/>
            <person name="Sasakura Y."/>
            <person name="Shoguchi E."/>
            <person name="Ueno K."/>
            <person name="Yamada L."/>
            <person name="Matsumoto J."/>
            <person name="Wasserscheid J."/>
            <person name="Dewar K."/>
            <person name="Wiley G.B."/>
            <person name="Macmil S.L."/>
            <person name="Roe B.A."/>
            <person name="Zeller R.W."/>
            <person name="Hastings K.E."/>
            <person name="Lemaire P."/>
            <person name="Lindquist E."/>
            <person name="Endo T."/>
            <person name="Hotta K."/>
            <person name="Inaba K."/>
        </authorList>
    </citation>
    <scope>NUCLEOTIDE SEQUENCE [LARGE SCALE GENOMIC DNA]</scope>
    <source>
        <strain evidence="1">wild type</strain>
    </source>
</reference>
<dbReference type="Proteomes" id="UP000008144">
    <property type="component" value="Chromosome 9"/>
</dbReference>
<protein>
    <submittedName>
        <fullName evidence="1">Uncharacterized protein</fullName>
    </submittedName>
</protein>
<evidence type="ECO:0000313" key="1">
    <source>
        <dbReference type="Ensembl" id="ENSCINP00000035569.1"/>
    </source>
</evidence>
<reference evidence="1" key="3">
    <citation type="submission" date="2025-08" db="UniProtKB">
        <authorList>
            <consortium name="Ensembl"/>
        </authorList>
    </citation>
    <scope>IDENTIFICATION</scope>
</reference>